<dbReference type="OrthoDB" id="3200163at2759"/>
<dbReference type="InterPro" id="IPR002018">
    <property type="entry name" value="CarbesteraseB"/>
</dbReference>
<keyword evidence="3 6" id="KW-0378">Hydrolase</keyword>
<name>A0A9Q0S8W9_9DIPT</name>
<keyword evidence="5" id="KW-0325">Glycoprotein</keyword>
<dbReference type="SUPFAM" id="SSF53474">
    <property type="entry name" value="alpha/beta-Hydrolases"/>
    <property type="match status" value="1"/>
</dbReference>
<evidence type="ECO:0000256" key="7">
    <source>
        <dbReference type="SAM" id="Phobius"/>
    </source>
</evidence>
<reference evidence="9" key="1">
    <citation type="submission" date="2022-07" db="EMBL/GenBank/DDBJ databases">
        <authorList>
            <person name="Trinca V."/>
            <person name="Uliana J.V.C."/>
            <person name="Torres T.T."/>
            <person name="Ward R.J."/>
            <person name="Monesi N."/>
        </authorList>
    </citation>
    <scope>NUCLEOTIDE SEQUENCE</scope>
    <source>
        <strain evidence="9">HSMRA1968</strain>
        <tissue evidence="9">Whole embryos</tissue>
    </source>
</reference>
<dbReference type="EMBL" id="WJQU01000001">
    <property type="protein sequence ID" value="KAJ6647575.1"/>
    <property type="molecule type" value="Genomic_DNA"/>
</dbReference>
<dbReference type="Pfam" id="PF00135">
    <property type="entry name" value="COesterase"/>
    <property type="match status" value="1"/>
</dbReference>
<dbReference type="AlphaFoldDB" id="A0A9Q0S8W9"/>
<evidence type="ECO:0000256" key="5">
    <source>
        <dbReference type="ARBA" id="ARBA00023180"/>
    </source>
</evidence>
<dbReference type="PANTHER" id="PTHR43142:SF12">
    <property type="entry name" value="CARBOXYLESTERASE TYPE B DOMAIN-CONTAINING PROTEIN-RELATED"/>
    <property type="match status" value="1"/>
</dbReference>
<organism evidence="9 10">
    <name type="scientific">Pseudolycoriella hygida</name>
    <dbReference type="NCBI Taxonomy" id="35572"/>
    <lineage>
        <taxon>Eukaryota</taxon>
        <taxon>Metazoa</taxon>
        <taxon>Ecdysozoa</taxon>
        <taxon>Arthropoda</taxon>
        <taxon>Hexapoda</taxon>
        <taxon>Insecta</taxon>
        <taxon>Pterygota</taxon>
        <taxon>Neoptera</taxon>
        <taxon>Endopterygota</taxon>
        <taxon>Diptera</taxon>
        <taxon>Nematocera</taxon>
        <taxon>Sciaroidea</taxon>
        <taxon>Sciaridae</taxon>
        <taxon>Pseudolycoriella</taxon>
    </lineage>
</organism>
<dbReference type="Gene3D" id="3.40.50.1820">
    <property type="entry name" value="alpha/beta hydrolase"/>
    <property type="match status" value="1"/>
</dbReference>
<dbReference type="InterPro" id="IPR019826">
    <property type="entry name" value="Carboxylesterase_B_AS"/>
</dbReference>
<dbReference type="PANTHER" id="PTHR43142">
    <property type="entry name" value="CARBOXYLIC ESTER HYDROLASE"/>
    <property type="match status" value="1"/>
</dbReference>
<dbReference type="InterPro" id="IPR029058">
    <property type="entry name" value="AB_hydrolase_fold"/>
</dbReference>
<evidence type="ECO:0000313" key="9">
    <source>
        <dbReference type="EMBL" id="KAJ6647575.1"/>
    </source>
</evidence>
<keyword evidence="7" id="KW-1133">Transmembrane helix</keyword>
<keyword evidence="10" id="KW-1185">Reference proteome</keyword>
<keyword evidence="4" id="KW-1015">Disulfide bond</keyword>
<evidence type="ECO:0000256" key="1">
    <source>
        <dbReference type="ARBA" id="ARBA00005964"/>
    </source>
</evidence>
<evidence type="ECO:0000259" key="8">
    <source>
        <dbReference type="Pfam" id="PF00135"/>
    </source>
</evidence>
<feature type="domain" description="Carboxylesterase type B" evidence="8">
    <location>
        <begin position="103"/>
        <end position="610"/>
    </location>
</feature>
<dbReference type="Proteomes" id="UP001151699">
    <property type="component" value="Chromosome A"/>
</dbReference>
<evidence type="ECO:0000256" key="2">
    <source>
        <dbReference type="ARBA" id="ARBA00022487"/>
    </source>
</evidence>
<sequence length="653" mass="73241">LTCQNKLDYLNNQPLQPKQRIWTYLLKAPIKLESSVTVKYILAEYSSLLIICLTYLSFQFLLIRIIRKRAPSMGDHRYTLKTWVVATLIIAAISKCNSSDLFVQIPNVGNLLYTHSTSTWSSNVIYQFRAVRFAESPTGNKRFKAPVPAEERNGTQNLPENGEPCPSISSVSNMTLEQMTIAEDCLHLSIYTRNLSESQPVMVYIHGGAFYEGAAAHHPPNYLLEKNIVLVVPQYRLGPLGFLSTETDAIPGNVAVMDVILALQWVQKHITHFGGSNASVTLFGQSAGASLIASLLYSPFTPAGLFHKVILQSGTAFNTWSFDRNAKENARDIARLAGCTDDVIVENLNNCFKDMDVKTMLTAFWTHALKKGAENIALYGGAKFTYGPLSQIFPVPPEELDGNVAYQNIPILAGITKHDGSYMLTSFYDSLSAEEMSNNEYLSRNLVQRVNRFPDNTGVLTSYQRDLFFSRDIVESGNFTKFINGIIDIMSVVMFKGPILKLFQSRSIAENLYLYSFDYEGEFTRFGYGADTSHYPFKGGIHHSNDNIYVFPYPSFASKLNGRDTIMAKTMVDFWTSFATNGRPTSMYCPNWPAFSTKYGPYLHIDEKCTIGMDFIEEFNIANREEATSKSTISYSWSLSLFLVALFGTLLQS</sequence>
<gene>
    <name evidence="9" type="primary">Glt_1</name>
    <name evidence="9" type="ORF">Bhyg_02798</name>
</gene>
<accession>A0A9Q0S8W9</accession>
<feature type="non-terminal residue" evidence="9">
    <location>
        <position position="1"/>
    </location>
</feature>
<dbReference type="GO" id="GO:0052689">
    <property type="term" value="F:carboxylic ester hydrolase activity"/>
    <property type="evidence" value="ECO:0007669"/>
    <property type="project" value="UniProtKB-KW"/>
</dbReference>
<dbReference type="EC" id="3.1.1.-" evidence="6"/>
<keyword evidence="2" id="KW-0719">Serine esterase</keyword>
<evidence type="ECO:0000313" key="10">
    <source>
        <dbReference type="Proteomes" id="UP001151699"/>
    </source>
</evidence>
<protein>
    <recommendedName>
        <fullName evidence="6">Carboxylic ester hydrolase</fullName>
        <ecNumber evidence="6">3.1.1.-</ecNumber>
    </recommendedName>
</protein>
<keyword evidence="7" id="KW-0472">Membrane</keyword>
<evidence type="ECO:0000256" key="4">
    <source>
        <dbReference type="ARBA" id="ARBA00023157"/>
    </source>
</evidence>
<evidence type="ECO:0000256" key="6">
    <source>
        <dbReference type="RuleBase" id="RU361235"/>
    </source>
</evidence>
<feature type="transmembrane region" description="Helical" evidence="7">
    <location>
        <begin position="45"/>
        <end position="66"/>
    </location>
</feature>
<dbReference type="PROSITE" id="PS00122">
    <property type="entry name" value="CARBOXYLESTERASE_B_1"/>
    <property type="match status" value="1"/>
</dbReference>
<comment type="similarity">
    <text evidence="1 6">Belongs to the type-B carboxylesterase/lipase family.</text>
</comment>
<evidence type="ECO:0000256" key="3">
    <source>
        <dbReference type="ARBA" id="ARBA00022801"/>
    </source>
</evidence>
<keyword evidence="7" id="KW-0812">Transmembrane</keyword>
<proteinExistence type="inferred from homology"/>
<comment type="caution">
    <text evidence="9">The sequence shown here is derived from an EMBL/GenBank/DDBJ whole genome shotgun (WGS) entry which is preliminary data.</text>
</comment>